<dbReference type="InterPro" id="IPR019734">
    <property type="entry name" value="TPR_rpt"/>
</dbReference>
<feature type="compositionally biased region" description="Basic residues" evidence="2">
    <location>
        <begin position="2109"/>
        <end position="2123"/>
    </location>
</feature>
<evidence type="ECO:0000313" key="4">
    <source>
        <dbReference type="Proteomes" id="UP000695562"/>
    </source>
</evidence>
<feature type="region of interest" description="Disordered" evidence="2">
    <location>
        <begin position="2062"/>
        <end position="2151"/>
    </location>
</feature>
<feature type="compositionally biased region" description="Low complexity" evidence="2">
    <location>
        <begin position="882"/>
        <end position="906"/>
    </location>
</feature>
<keyword evidence="1" id="KW-0175">Coiled coil</keyword>
<feature type="region of interest" description="Disordered" evidence="2">
    <location>
        <begin position="1489"/>
        <end position="1512"/>
    </location>
</feature>
<comment type="caution">
    <text evidence="3">The sequence shown here is derived from an EMBL/GenBank/DDBJ whole genome shotgun (WGS) entry which is preliminary data.</text>
</comment>
<keyword evidence="4" id="KW-1185">Reference proteome</keyword>
<proteinExistence type="predicted"/>
<feature type="region of interest" description="Disordered" evidence="2">
    <location>
        <begin position="40"/>
        <end position="152"/>
    </location>
</feature>
<feature type="region of interest" description="Disordered" evidence="2">
    <location>
        <begin position="1701"/>
        <end position="1728"/>
    </location>
</feature>
<feature type="region of interest" description="Disordered" evidence="2">
    <location>
        <begin position="820"/>
        <end position="856"/>
    </location>
</feature>
<feature type="compositionally biased region" description="Low complexity" evidence="2">
    <location>
        <begin position="1500"/>
        <end position="1512"/>
    </location>
</feature>
<feature type="region of interest" description="Disordered" evidence="2">
    <location>
        <begin position="1810"/>
        <end position="1858"/>
    </location>
</feature>
<dbReference type="Proteomes" id="UP000695562">
    <property type="component" value="Unassembled WGS sequence"/>
</dbReference>
<dbReference type="SMART" id="SM00028">
    <property type="entry name" value="TPR"/>
    <property type="match status" value="5"/>
</dbReference>
<feature type="compositionally biased region" description="Polar residues" evidence="2">
    <location>
        <begin position="1890"/>
        <end position="1899"/>
    </location>
</feature>
<organism evidence="3 4">
    <name type="scientific">Polysphondylium violaceum</name>
    <dbReference type="NCBI Taxonomy" id="133409"/>
    <lineage>
        <taxon>Eukaryota</taxon>
        <taxon>Amoebozoa</taxon>
        <taxon>Evosea</taxon>
        <taxon>Eumycetozoa</taxon>
        <taxon>Dictyostelia</taxon>
        <taxon>Dictyosteliales</taxon>
        <taxon>Dictyosteliaceae</taxon>
        <taxon>Polysphondylium</taxon>
    </lineage>
</organism>
<feature type="compositionally biased region" description="Acidic residues" evidence="2">
    <location>
        <begin position="826"/>
        <end position="845"/>
    </location>
</feature>
<dbReference type="OrthoDB" id="18070at2759"/>
<feature type="compositionally biased region" description="Low complexity" evidence="2">
    <location>
        <begin position="49"/>
        <end position="85"/>
    </location>
</feature>
<feature type="compositionally biased region" description="Low complexity" evidence="2">
    <location>
        <begin position="2073"/>
        <end position="2086"/>
    </location>
</feature>
<evidence type="ECO:0000313" key="3">
    <source>
        <dbReference type="EMBL" id="KAF2078028.1"/>
    </source>
</evidence>
<reference evidence="3" key="1">
    <citation type="submission" date="2020-01" db="EMBL/GenBank/DDBJ databases">
        <title>Development of genomics and gene disruption for Polysphondylium violaceum indicates a role for the polyketide synthase stlB in stalk morphogenesis.</title>
        <authorList>
            <person name="Narita B."/>
            <person name="Kawabe Y."/>
            <person name="Kin K."/>
            <person name="Saito T."/>
            <person name="Gibbs R."/>
            <person name="Kuspa A."/>
            <person name="Muzny D."/>
            <person name="Queller D."/>
            <person name="Richards S."/>
            <person name="Strassman J."/>
            <person name="Sucgang R."/>
            <person name="Worley K."/>
            <person name="Schaap P."/>
        </authorList>
    </citation>
    <scope>NUCLEOTIDE SEQUENCE</scope>
    <source>
        <strain evidence="3">QSvi11</strain>
    </source>
</reference>
<dbReference type="PANTHER" id="PTHR20916">
    <property type="entry name" value="CYSTEINE AND GLYCINE-RICH PROTEIN 2 BINDING PROTEIN"/>
    <property type="match status" value="1"/>
</dbReference>
<dbReference type="GO" id="GO:0004402">
    <property type="term" value="F:histone acetyltransferase activity"/>
    <property type="evidence" value="ECO:0007669"/>
    <property type="project" value="TreeGrafter"/>
</dbReference>
<feature type="compositionally biased region" description="Acidic residues" evidence="2">
    <location>
        <begin position="545"/>
        <end position="558"/>
    </location>
</feature>
<feature type="region of interest" description="Disordered" evidence="2">
    <location>
        <begin position="1879"/>
        <end position="1899"/>
    </location>
</feature>
<feature type="compositionally biased region" description="Acidic residues" evidence="2">
    <location>
        <begin position="136"/>
        <end position="146"/>
    </location>
</feature>
<feature type="compositionally biased region" description="Low complexity" evidence="2">
    <location>
        <begin position="1710"/>
        <end position="1728"/>
    </location>
</feature>
<protein>
    <submittedName>
        <fullName evidence="3">Uncharacterized protein</fullName>
    </submittedName>
</protein>
<accession>A0A8J4V5C6</accession>
<evidence type="ECO:0000256" key="1">
    <source>
        <dbReference type="SAM" id="Coils"/>
    </source>
</evidence>
<feature type="coiled-coil region" evidence="1">
    <location>
        <begin position="654"/>
        <end position="681"/>
    </location>
</feature>
<gene>
    <name evidence="3" type="ORF">CYY_000666</name>
</gene>
<feature type="region of interest" description="Disordered" evidence="2">
    <location>
        <begin position="536"/>
        <end position="558"/>
    </location>
</feature>
<feature type="region of interest" description="Disordered" evidence="2">
    <location>
        <begin position="882"/>
        <end position="913"/>
    </location>
</feature>
<dbReference type="Gene3D" id="1.25.40.10">
    <property type="entry name" value="Tetratricopeptide repeat domain"/>
    <property type="match status" value="2"/>
</dbReference>
<feature type="compositionally biased region" description="Basic and acidic residues" evidence="2">
    <location>
        <begin position="2094"/>
        <end position="2108"/>
    </location>
</feature>
<dbReference type="EMBL" id="AJWJ01000013">
    <property type="protein sequence ID" value="KAF2078028.1"/>
    <property type="molecule type" value="Genomic_DNA"/>
</dbReference>
<feature type="compositionally biased region" description="Polar residues" evidence="2">
    <location>
        <begin position="99"/>
        <end position="108"/>
    </location>
</feature>
<feature type="compositionally biased region" description="Low complexity" evidence="2">
    <location>
        <begin position="1814"/>
        <end position="1849"/>
    </location>
</feature>
<name>A0A8J4V5C6_9MYCE</name>
<dbReference type="PANTHER" id="PTHR20916:SF20">
    <property type="entry name" value="CLU DOMAIN-CONTAINING PROTEIN"/>
    <property type="match status" value="1"/>
</dbReference>
<sequence length="2604" mass="292490">MSDDEDWDSEFGLDQDSNQQINLSLQRKLTIGHLSKKKSSFDLMDDDSSSNNNSNNNSRSNTPINTPSKTGSNNNNNNTTTTTSSQLSPLPLPVGSRALLNTSINNYSEDGDDDDWDSHLGSPSKGLIQSRKEIEQETSDADEWDADFGNSPSIGSPLPALKILGIKADPTAKAEWDDDFVFNDNSESDTKPSVNILSRARSVPVVGASEKVSHTITELLSLIAFGSEVDSVFPIPLKDSSVKVSPLSSLKIISETEFKKKIDIQQKNIEIKEVKGNKLEISKSYFEMGMIYQQHQQQTLVAFNHFSTANKIYQEYKDDFDTPIDENNDSFELELYYHLGVSSKSMANIFNATEYLKKALETSQKDRSFLNMYYKINFELGLCYMTTETPVYSTKYFETLLRSVLFSHCTHSNSSSSNNNNNNNNSSSNLGLNLNNNHQKDCLKNEALIKEWAYIGMGCYQMAKILKQLNDIDLSVGYCKKAIYAYRKALSSTSNHSATAAATGITTPTITIINENEAITLFNEVRKQQQQIIQEADATTAKDFESDDGVDEDDDDEDWDAELGLDEENNRPVLQLAGQSPAVATTKDRMSSHYKILDSINNQNFEIVKYPKPSYLYSLTTPEGHLFLHEEALCQWLSSLIVKHLQGEDRALRVVNQRASLEELRNEFAQETTKFKKNTRKWARLNLEFCYTLHIFGYDDVCWDTIHEFFVDLRDCVLSSPVGRTTTTTGARIGSHTSTGSSNSLLNSVSLSSRQLQMEIDDKDATYHYALQMLYLASKLWTMEEDTTFKHMYQGLKNLSSVNSPLVDLVVAECYSHHLHHKKSSDDDDDDDDDDDRSSESDEEPEFRVRPGEFNSNEEEKINPLNIFLKVYQQCTIRLQQQPSLHQQQQQSSSPSTPTKQQTTNSNGVPIYKTTNSNKEYYEIGTKNAMARALVDIHFHLNGISPLTTKRLSDSFDEDVNVTSGNIDLLDANIRMKLLTDLYPEVPPTFLKAKAAYALGLNAVDSGDLVLAEKFFFECLYIIDKCKEPALGLPLVLSELAANASISYASVLLDNFKYQYAIISFDNALLNLNLRKKKEYNTLLRRVAALARENDDITSAIYYYKQILNNYLEDDPQSKTNEIIYLCEIISTLYWEKGNYKQSEEYLKVVYFILSRPTASPSESSASLLSGGNKPDTPRFDNPIFFQFQLKLASLYLESYHFEKGLELLEFMKKHPLPHGKLNSLIFMLAKAYTKMEWFDECHTLLSQLENEDSPYIGSSTPSGGNFGISSITGMGGSTGGNGPTNASGMPFRALKTSNHRMGTGGGSGGNKTERNLKYWELECLNYYHANKFPEALICIECAIETCPASSLSSRGQYFYIRGKVFQKLVSFSNATLITFPTTLRPSSDEWKEIVDSCTVTTYNCTGDLIQECVASYKRSYHYFKSIGDDVKIQKAVSRIAETYLDRVFGPVALLHYQFDDVARLPYFPSSKLIQKDSEQEQVLSDLKKRKMKKDSLRGSSASDSSTSSTSSSAQQTLKEVYISYELIENPAVLALDINVDTVNILLLLRNYMNMAELKFLQGDRDLAISYWSECKNLYYTLFFDGPNLIIKSAPLQFIKRIFAICKRMVRFLFSFDQELINKNLMLIDSYLNLENDITQANQRPIQSNKPFSYESNPQIEKIFLPYSYKSLTIGRSFKKNRMEVSFSVGKGVNKLNEFATSPNSKAVNSSTGSTSSGGHRNSISLGSGASAASVSNLTFGEKTKDEEKSISNGDEVGEKIWGSFHSIKNEIRKYSMGKINQEELSTRNKGTIKQILKAMQSFKNHIANSIAHNGSTSPSSGSSSPPTLNNSNNSNSNNNNAATNSPGNMSPNLNYGSPSSLMSINNLGSLFRSQTKSNLASLTEGGRNRTPSNAGQATISRNQASKYEELSFNASSKINATLQKLVFSLQVDNYFIHYVPSSGRKRFNRIGGNEELTPLSPPSNILYLEVYLLSNANEKVSFAVSPLISLEKILLYLCNRPYWASSNIEDAGSKKKSFFGSFSRANQNSFRSAPKFIEKTHNFHNELMAFLASTLGPPAGTDDNADLVGAVHHPSSSNSSPINSTPHPPDSPPQERNHKDHHANDKDHHHHHGTPHHQHQNTHPHLPTPPSHLLSDVHGRSMSVGSSSAGRKIYTSQQLSLISLAKRMIKSEDPAYSKAYISIDQLSYQVCKVFSHREMRECSEQNPLQLFLFVNSGEERKSLSSFETNTKTNDQAITFSPEILSSITSLLSLTSKDGRDIQEEDARKKIVQDLQHTTFASLFEILPTDKEKIKQSTSSTNLQQKKTTSSKTFGFFGIGATSKPVVETPANLVPANISTTPLLFVCSKSLQIFPWELILPEFVVRYLSLLDILKTNYYNAAAESNMLGGIRVDEDCKSLPCFINCCYSQTDKSHTNDYVKKEFTVKSILHNLFTTPVQPSGNRVVNHNNPYHSALIKIGTKPAITKKKYKYLDFFDLSVSKPHHITNFIDQYNSSSNSSGIQYPITVFTYNDLVDLSQIPFILLKTKPICHVLFIPFSKQKEIMSRFYKIYDNQLKQNIKTSHSTSKKERYQFLISTIQTIKDEFYVPIVLFNPTFFVNNSDE</sequence>
<dbReference type="InterPro" id="IPR011990">
    <property type="entry name" value="TPR-like_helical_dom_sf"/>
</dbReference>
<dbReference type="SUPFAM" id="SSF48452">
    <property type="entry name" value="TPR-like"/>
    <property type="match status" value="1"/>
</dbReference>
<evidence type="ECO:0000256" key="2">
    <source>
        <dbReference type="SAM" id="MobiDB-lite"/>
    </source>
</evidence>